<evidence type="ECO:0000313" key="2">
    <source>
        <dbReference type="Proteomes" id="UP001144612"/>
    </source>
</evidence>
<keyword evidence="2" id="KW-1185">Reference proteome</keyword>
<proteinExistence type="predicted"/>
<accession>A0ABT4D430</accession>
<evidence type="ECO:0000313" key="1">
    <source>
        <dbReference type="EMBL" id="MCY6957035.1"/>
    </source>
</evidence>
<name>A0ABT4D430_9CLOT</name>
<sequence length="158" mass="19086">MLKGIINLIYFKFRKKEIKKARYRLRRLKIGTILNIIMRNCKEKQITCNVIEENRLELIVELIGKKEKVLLKYDRRDMIFHDEYYNFVANLKKIGVEKGVYITCGLFEGNIHGNRNIFHKQIALYDYAYFIKNQLGLRGKTIDVFRNRKINFFRYLPK</sequence>
<organism evidence="1 2">
    <name type="scientific">Clostridium brassicae</name>
    <dbReference type="NCBI Taxonomy" id="2999072"/>
    <lineage>
        <taxon>Bacteria</taxon>
        <taxon>Bacillati</taxon>
        <taxon>Bacillota</taxon>
        <taxon>Clostridia</taxon>
        <taxon>Eubacteriales</taxon>
        <taxon>Clostridiaceae</taxon>
        <taxon>Clostridium</taxon>
    </lineage>
</organism>
<reference evidence="1" key="1">
    <citation type="submission" date="2022-12" db="EMBL/GenBank/DDBJ databases">
        <title>Clostridium sp. nov., isolated from industrial wastewater.</title>
        <authorList>
            <person name="Jiayan W."/>
        </authorList>
    </citation>
    <scope>NUCLEOTIDE SEQUENCE</scope>
    <source>
        <strain evidence="1">ZC22-4</strain>
    </source>
</reference>
<gene>
    <name evidence="1" type="ORF">OW729_00195</name>
</gene>
<dbReference type="EMBL" id="JAPQFJ010000001">
    <property type="protein sequence ID" value="MCY6957035.1"/>
    <property type="molecule type" value="Genomic_DNA"/>
</dbReference>
<dbReference type="Proteomes" id="UP001144612">
    <property type="component" value="Unassembled WGS sequence"/>
</dbReference>
<dbReference type="RefSeq" id="WP_268059396.1">
    <property type="nucleotide sequence ID" value="NZ_JAPQFJ010000001.1"/>
</dbReference>
<comment type="caution">
    <text evidence="1">The sequence shown here is derived from an EMBL/GenBank/DDBJ whole genome shotgun (WGS) entry which is preliminary data.</text>
</comment>
<protein>
    <submittedName>
        <fullName evidence="1">Uncharacterized protein</fullName>
    </submittedName>
</protein>